<dbReference type="InterPro" id="IPR010235">
    <property type="entry name" value="HepT"/>
</dbReference>
<dbReference type="NCBIfam" id="TIGR01987">
    <property type="entry name" value="HI0074"/>
    <property type="match status" value="1"/>
</dbReference>
<dbReference type="EMBL" id="JAANYN010000002">
    <property type="protein sequence ID" value="NHE56163.1"/>
    <property type="molecule type" value="Genomic_DNA"/>
</dbReference>
<gene>
    <name evidence="1" type="ORF">G9Q97_04965</name>
</gene>
<dbReference type="Proteomes" id="UP000649799">
    <property type="component" value="Unassembled WGS sequence"/>
</dbReference>
<protein>
    <submittedName>
        <fullName evidence="1">Nucleotidyltransferase</fullName>
    </submittedName>
</protein>
<dbReference type="SUPFAM" id="SSF81593">
    <property type="entry name" value="Nucleotidyltransferase substrate binding subunit/domain"/>
    <property type="match status" value="1"/>
</dbReference>
<dbReference type="RefSeq" id="WP_166143761.1">
    <property type="nucleotide sequence ID" value="NZ_JAANYN010000002.1"/>
</dbReference>
<dbReference type="Pfam" id="PF08780">
    <property type="entry name" value="NTase_sub_bind"/>
    <property type="match status" value="1"/>
</dbReference>
<evidence type="ECO:0000313" key="1">
    <source>
        <dbReference type="EMBL" id="NHE56163.1"/>
    </source>
</evidence>
<organism evidence="1 2">
    <name type="scientific">Cyclobacterium plantarum</name>
    <dbReference type="NCBI Taxonomy" id="2716263"/>
    <lineage>
        <taxon>Bacteria</taxon>
        <taxon>Pseudomonadati</taxon>
        <taxon>Bacteroidota</taxon>
        <taxon>Cytophagia</taxon>
        <taxon>Cytophagales</taxon>
        <taxon>Cyclobacteriaceae</taxon>
        <taxon>Cyclobacterium</taxon>
    </lineage>
</organism>
<name>A0ABX0H723_9BACT</name>
<comment type="caution">
    <text evidence="1">The sequence shown here is derived from an EMBL/GenBank/DDBJ whole genome shotgun (WGS) entry which is preliminary data.</text>
</comment>
<keyword evidence="2" id="KW-1185">Reference proteome</keyword>
<evidence type="ECO:0000313" key="2">
    <source>
        <dbReference type="Proteomes" id="UP000649799"/>
    </source>
</evidence>
<proteinExistence type="predicted"/>
<sequence>MTEDIRWEQRFSNYDKALNKLSQAVTQAGDKGLSELEVEGLIQRFEYTYELAWKTLQDFIKQQGYTEINGPGQVLNQAFEMGLINNPQSWRRLKKSRELTSHTYDSKTAKIIADAIIKEYYGLFTFLWEKLDKLKSGKTGNLFS</sequence>
<dbReference type="Gene3D" id="1.20.120.330">
    <property type="entry name" value="Nucleotidyltransferases domain 2"/>
    <property type="match status" value="1"/>
</dbReference>
<reference evidence="1 2" key="1">
    <citation type="submission" date="2020-03" db="EMBL/GenBank/DDBJ databases">
        <title>Cyclobacterium plantarum sp. nov., a marine bacterium isolated from a coastal-marine wetland.</title>
        <authorList>
            <person name="Sanchez-Porro C."/>
            <person name="Ventosa A."/>
            <person name="Amoozegar M."/>
        </authorList>
    </citation>
    <scope>NUCLEOTIDE SEQUENCE [LARGE SCALE GENOMIC DNA]</scope>
    <source>
        <strain evidence="1 2">GBPx2</strain>
    </source>
</reference>
<accession>A0ABX0H723</accession>